<organism evidence="1 2">
    <name type="scientific">Paenibacillus taihuensis</name>
    <dbReference type="NCBI Taxonomy" id="1156355"/>
    <lineage>
        <taxon>Bacteria</taxon>
        <taxon>Bacillati</taxon>
        <taxon>Bacillota</taxon>
        <taxon>Bacilli</taxon>
        <taxon>Bacillales</taxon>
        <taxon>Paenibacillaceae</taxon>
        <taxon>Paenibacillus</taxon>
    </lineage>
</organism>
<proteinExistence type="predicted"/>
<evidence type="ECO:0000313" key="2">
    <source>
        <dbReference type="Proteomes" id="UP000256304"/>
    </source>
</evidence>
<evidence type="ECO:0000313" key="1">
    <source>
        <dbReference type="EMBL" id="REE69572.1"/>
    </source>
</evidence>
<gene>
    <name evidence="1" type="ORF">A8990_13337</name>
</gene>
<comment type="caution">
    <text evidence="1">The sequence shown here is derived from an EMBL/GenBank/DDBJ whole genome shotgun (WGS) entry which is preliminary data.</text>
</comment>
<name>A0A3D9QXP6_9BACL</name>
<protein>
    <submittedName>
        <fullName evidence="1">Uncharacterized protein</fullName>
    </submittedName>
</protein>
<keyword evidence="2" id="KW-1185">Reference proteome</keyword>
<sequence>MLAATVLANSTYERGFFLSQSDDTPLSRDERGFSRFQTTNHRSNYPIRPAREAFPSLSPTCPHFRAMREAFPAFRPLITALTTHFALRERLFPLSARLAPTFALRERVFPLSTFYMGEEACSKLQVTWGTTLRDPLWLTHPPFRTILPLRVRIWLSQHSKLTSYSQLRRREIHFSSLTHHSAHF</sequence>
<reference evidence="1 2" key="1">
    <citation type="submission" date="2018-08" db="EMBL/GenBank/DDBJ databases">
        <title>Genomic Encyclopedia of Type Strains, Phase III (KMG-III): the genomes of soil and plant-associated and newly described type strains.</title>
        <authorList>
            <person name="Whitman W."/>
        </authorList>
    </citation>
    <scope>NUCLEOTIDE SEQUENCE [LARGE SCALE GENOMIC DNA]</scope>
    <source>
        <strain evidence="1 2">CGMCC 1.10966</strain>
    </source>
</reference>
<accession>A0A3D9QXP6</accession>
<dbReference type="AlphaFoldDB" id="A0A3D9QXP6"/>
<dbReference type="EMBL" id="QTTN01000033">
    <property type="protein sequence ID" value="REE69572.1"/>
    <property type="molecule type" value="Genomic_DNA"/>
</dbReference>
<dbReference type="Proteomes" id="UP000256304">
    <property type="component" value="Unassembled WGS sequence"/>
</dbReference>